<sequence length="473" mass="49540">MTAPQPTSPGRRRAALALAAALVLGGVPGGLDAADAAIWPVVDPTPPATTPPGTTPVPTDGSAELDDTVALPLPPSEDEVRQAVNLDVTRIVDKGGLGPAASVRIVDVESGRSIYSSRSGTPRIAASTTKLFTATAALASLGLETRFPTVIERKGRARTVTLVSGGDPRMTNAKLRLLAKQTAAALKSKQPARTKVKGKLRKVVYVRLDDSVFAGASKLGTWRKGGYGLGTIQPVRGTARTTVRSSDSAASAARYFAKRLDSSLGRGWVVEYRGAKAAPAKARVVARVDSDTVHTLVKRMLLVSDNQVAEVLSRHVARSEGYRPTFAGGVKGTRKVMRRLGVDLGTSVLADGSGLSAANKISPAAVVNLLSVAAQPDRSELRALLYEDWSLPLAGRTGTLAYRFTGKSECARGAVVAKTGSLDWEIALSGYTVGEDGRLKAFSIVANRLWTSKARDKARAAADRIAATVNGCV</sequence>
<keyword evidence="5" id="KW-0121">Carboxypeptidase</keyword>
<evidence type="ECO:0000256" key="3">
    <source>
        <dbReference type="SAM" id="MobiDB-lite"/>
    </source>
</evidence>
<dbReference type="GO" id="GO:0006508">
    <property type="term" value="P:proteolysis"/>
    <property type="evidence" value="ECO:0007669"/>
    <property type="project" value="InterPro"/>
</dbReference>
<evidence type="ECO:0000313" key="6">
    <source>
        <dbReference type="Proteomes" id="UP000774283"/>
    </source>
</evidence>
<dbReference type="InterPro" id="IPR006311">
    <property type="entry name" value="TAT_signal"/>
</dbReference>
<feature type="compositionally biased region" description="Pro residues" evidence="3">
    <location>
        <begin position="43"/>
        <end position="55"/>
    </location>
</feature>
<dbReference type="Proteomes" id="UP000774283">
    <property type="component" value="Unassembled WGS sequence"/>
</dbReference>
<evidence type="ECO:0000256" key="2">
    <source>
        <dbReference type="ARBA" id="ARBA00022801"/>
    </source>
</evidence>
<evidence type="ECO:0000256" key="1">
    <source>
        <dbReference type="ARBA" id="ARBA00006096"/>
    </source>
</evidence>
<comment type="similarity">
    <text evidence="1">Belongs to the peptidase S13 family.</text>
</comment>
<keyword evidence="4" id="KW-0732">Signal</keyword>
<proteinExistence type="inferred from homology"/>
<feature type="region of interest" description="Disordered" evidence="3">
    <location>
        <begin position="43"/>
        <end position="63"/>
    </location>
</feature>
<evidence type="ECO:0000313" key="5">
    <source>
        <dbReference type="EMBL" id="NKX92505.1"/>
    </source>
</evidence>
<dbReference type="SUPFAM" id="SSF56601">
    <property type="entry name" value="beta-lactamase/transpeptidase-like"/>
    <property type="match status" value="1"/>
</dbReference>
<dbReference type="InterPro" id="IPR012338">
    <property type="entry name" value="Beta-lactam/transpept-like"/>
</dbReference>
<name>A0A9X5F9X1_9MICO</name>
<comment type="caution">
    <text evidence="5">The sequence shown here is derived from an EMBL/GenBank/DDBJ whole genome shotgun (WGS) entry which is preliminary data.</text>
</comment>
<accession>A0A9X5F9X1</accession>
<dbReference type="InterPro" id="IPR000667">
    <property type="entry name" value="Peptidase_S13"/>
</dbReference>
<dbReference type="NCBIfam" id="TIGR00666">
    <property type="entry name" value="PBP4"/>
    <property type="match status" value="1"/>
</dbReference>
<dbReference type="Gene3D" id="3.40.710.10">
    <property type="entry name" value="DD-peptidase/beta-lactamase superfamily"/>
    <property type="match status" value="2"/>
</dbReference>
<dbReference type="PROSITE" id="PS51318">
    <property type="entry name" value="TAT"/>
    <property type="match status" value="1"/>
</dbReference>
<protein>
    <submittedName>
        <fullName evidence="5">D-alanyl-D-alanine carboxypeptidase/D-alanyl-D-alanine-endopeptidase</fullName>
        <ecNumber evidence="5">3.4.16.4</ecNumber>
    </submittedName>
</protein>
<keyword evidence="6" id="KW-1185">Reference proteome</keyword>
<feature type="chain" id="PRO_5040864983" evidence="4">
    <location>
        <begin position="34"/>
        <end position="473"/>
    </location>
</feature>
<dbReference type="EMBL" id="JAAXOW010000001">
    <property type="protein sequence ID" value="NKX92505.1"/>
    <property type="molecule type" value="Genomic_DNA"/>
</dbReference>
<dbReference type="AlphaFoldDB" id="A0A9X5F9X1"/>
<reference evidence="5 6" key="1">
    <citation type="submission" date="2020-04" db="EMBL/GenBank/DDBJ databases">
        <title>MicrobeNet Type strains.</title>
        <authorList>
            <person name="Nicholson A.C."/>
        </authorList>
    </citation>
    <scope>NUCLEOTIDE SEQUENCE [LARGE SCALE GENOMIC DNA]</scope>
    <source>
        <strain evidence="5 6">ATCC BAA-789</strain>
    </source>
</reference>
<dbReference type="GO" id="GO:0000270">
    <property type="term" value="P:peptidoglycan metabolic process"/>
    <property type="evidence" value="ECO:0007669"/>
    <property type="project" value="TreeGrafter"/>
</dbReference>
<dbReference type="RefSeq" id="WP_168446532.1">
    <property type="nucleotide sequence ID" value="NZ_JAAXOW010000001.1"/>
</dbReference>
<keyword evidence="5" id="KW-0645">Protease</keyword>
<dbReference type="PANTHER" id="PTHR30023">
    <property type="entry name" value="D-ALANYL-D-ALANINE CARBOXYPEPTIDASE"/>
    <property type="match status" value="1"/>
</dbReference>
<dbReference type="PRINTS" id="PR00922">
    <property type="entry name" value="DADACBPTASE3"/>
</dbReference>
<dbReference type="Pfam" id="PF02113">
    <property type="entry name" value="Peptidase_S13"/>
    <property type="match status" value="2"/>
</dbReference>
<keyword evidence="2 5" id="KW-0378">Hydrolase</keyword>
<organism evidence="5 6">
    <name type="scientific">Sanguibacter hominis ATCC BAA-789</name>
    <dbReference type="NCBI Taxonomy" id="1312740"/>
    <lineage>
        <taxon>Bacteria</taxon>
        <taxon>Bacillati</taxon>
        <taxon>Actinomycetota</taxon>
        <taxon>Actinomycetes</taxon>
        <taxon>Micrococcales</taxon>
        <taxon>Sanguibacteraceae</taxon>
        <taxon>Sanguibacter</taxon>
    </lineage>
</organism>
<feature type="signal peptide" evidence="4">
    <location>
        <begin position="1"/>
        <end position="33"/>
    </location>
</feature>
<gene>
    <name evidence="5" type="primary">dacB</name>
    <name evidence="5" type="ORF">HF995_04320</name>
</gene>
<dbReference type="EC" id="3.4.16.4" evidence="5"/>
<dbReference type="GO" id="GO:0009002">
    <property type="term" value="F:serine-type D-Ala-D-Ala carboxypeptidase activity"/>
    <property type="evidence" value="ECO:0007669"/>
    <property type="project" value="UniProtKB-EC"/>
</dbReference>
<dbReference type="PANTHER" id="PTHR30023:SF0">
    <property type="entry name" value="PENICILLIN-SENSITIVE CARBOXYPEPTIDASE A"/>
    <property type="match status" value="1"/>
</dbReference>
<evidence type="ECO:0000256" key="4">
    <source>
        <dbReference type="SAM" id="SignalP"/>
    </source>
</evidence>